<name>D6U0S3_KTERA</name>
<dbReference type="RefSeq" id="WP_007920494.1">
    <property type="nucleotide sequence ID" value="NZ_ADVG01000004.1"/>
</dbReference>
<dbReference type="InterPro" id="IPR024775">
    <property type="entry name" value="DinB-like"/>
</dbReference>
<dbReference type="InParanoid" id="D6U0S3"/>
<keyword evidence="3" id="KW-1185">Reference proteome</keyword>
<reference evidence="2 3" key="1">
    <citation type="journal article" date="2011" name="Stand. Genomic Sci.">
        <title>Non-contiguous finished genome sequence and contextual data of the filamentous soil bacterium Ktedonobacter racemifer type strain (SOSP1-21).</title>
        <authorList>
            <person name="Chang Y.J."/>
            <person name="Land M."/>
            <person name="Hauser L."/>
            <person name="Chertkov O."/>
            <person name="Del Rio T.G."/>
            <person name="Nolan M."/>
            <person name="Copeland A."/>
            <person name="Tice H."/>
            <person name="Cheng J.F."/>
            <person name="Lucas S."/>
            <person name="Han C."/>
            <person name="Goodwin L."/>
            <person name="Pitluck S."/>
            <person name="Ivanova N."/>
            <person name="Ovchinikova G."/>
            <person name="Pati A."/>
            <person name="Chen A."/>
            <person name="Palaniappan K."/>
            <person name="Mavromatis K."/>
            <person name="Liolios K."/>
            <person name="Brettin T."/>
            <person name="Fiebig A."/>
            <person name="Rohde M."/>
            <person name="Abt B."/>
            <person name="Goker M."/>
            <person name="Detter J.C."/>
            <person name="Woyke T."/>
            <person name="Bristow J."/>
            <person name="Eisen J.A."/>
            <person name="Markowitz V."/>
            <person name="Hugenholtz P."/>
            <person name="Kyrpides N.C."/>
            <person name="Klenk H.P."/>
            <person name="Lapidus A."/>
        </authorList>
    </citation>
    <scope>NUCLEOTIDE SEQUENCE [LARGE SCALE GENOMIC DNA]</scope>
    <source>
        <strain evidence="3">DSM 44963</strain>
    </source>
</reference>
<proteinExistence type="predicted"/>
<dbReference type="Proteomes" id="UP000004508">
    <property type="component" value="Unassembled WGS sequence"/>
</dbReference>
<sequence>MNALDILKSGHQAILRTLEGFPDEAWDSSDACGMWSVKDIIAHLTSYEKVLVDVLGTFVGKEGPTPSLKKFKEMDAPQFNESEVALRKEKSGQDVLFEFNEAHGQVMSLAAQIRPEAFRQVGTLPWFGAEYALDDYIVYTFFGHKCEHFSRIAAFRDRVG</sequence>
<evidence type="ECO:0000313" key="2">
    <source>
        <dbReference type="EMBL" id="EFH82413.1"/>
    </source>
</evidence>
<feature type="domain" description="DinB-like" evidence="1">
    <location>
        <begin position="10"/>
        <end position="148"/>
    </location>
</feature>
<dbReference type="AlphaFoldDB" id="D6U0S3"/>
<dbReference type="Gene3D" id="1.20.120.450">
    <property type="entry name" value="dinb family like domain"/>
    <property type="match status" value="1"/>
</dbReference>
<protein>
    <recommendedName>
        <fullName evidence="1">DinB-like domain-containing protein</fullName>
    </recommendedName>
</protein>
<accession>D6U0S3</accession>
<organism evidence="2 3">
    <name type="scientific">Ktedonobacter racemifer DSM 44963</name>
    <dbReference type="NCBI Taxonomy" id="485913"/>
    <lineage>
        <taxon>Bacteria</taxon>
        <taxon>Bacillati</taxon>
        <taxon>Chloroflexota</taxon>
        <taxon>Ktedonobacteria</taxon>
        <taxon>Ktedonobacterales</taxon>
        <taxon>Ktedonobacteraceae</taxon>
        <taxon>Ktedonobacter</taxon>
    </lineage>
</organism>
<gene>
    <name evidence="2" type="ORF">Krac_3224</name>
</gene>
<dbReference type="OrthoDB" id="156467at2"/>
<evidence type="ECO:0000313" key="3">
    <source>
        <dbReference type="Proteomes" id="UP000004508"/>
    </source>
</evidence>
<dbReference type="SUPFAM" id="SSF109854">
    <property type="entry name" value="DinB/YfiT-like putative metalloenzymes"/>
    <property type="match status" value="1"/>
</dbReference>
<dbReference type="EMBL" id="ADVG01000004">
    <property type="protein sequence ID" value="EFH82413.1"/>
    <property type="molecule type" value="Genomic_DNA"/>
</dbReference>
<evidence type="ECO:0000259" key="1">
    <source>
        <dbReference type="Pfam" id="PF12867"/>
    </source>
</evidence>
<dbReference type="Pfam" id="PF12867">
    <property type="entry name" value="DinB_2"/>
    <property type="match status" value="1"/>
</dbReference>
<dbReference type="eggNOG" id="ENOG5033YNP">
    <property type="taxonomic scope" value="Bacteria"/>
</dbReference>
<comment type="caution">
    <text evidence="2">The sequence shown here is derived from an EMBL/GenBank/DDBJ whole genome shotgun (WGS) entry which is preliminary data.</text>
</comment>
<dbReference type="InterPro" id="IPR034660">
    <property type="entry name" value="DinB/YfiT-like"/>
</dbReference>